<dbReference type="EC" id="2.-.-.-" evidence="3"/>
<dbReference type="GO" id="GO:0016780">
    <property type="term" value="F:phosphotransferase activity, for other substituted phosphate groups"/>
    <property type="evidence" value="ECO:0007669"/>
    <property type="project" value="TreeGrafter"/>
</dbReference>
<evidence type="ECO:0000313" key="3">
    <source>
        <dbReference type="EMBL" id="VVN60698.1"/>
    </source>
</evidence>
<organism evidence="3 4">
    <name type="scientific">Pseudomonas fluorescens</name>
    <dbReference type="NCBI Taxonomy" id="294"/>
    <lineage>
        <taxon>Bacteria</taxon>
        <taxon>Pseudomonadati</taxon>
        <taxon>Pseudomonadota</taxon>
        <taxon>Gammaproteobacteria</taxon>
        <taxon>Pseudomonadales</taxon>
        <taxon>Pseudomonadaceae</taxon>
        <taxon>Pseudomonas</taxon>
    </lineage>
</organism>
<dbReference type="Pfam" id="PF02397">
    <property type="entry name" value="Bac_transf"/>
    <property type="match status" value="1"/>
</dbReference>
<gene>
    <name evidence="3" type="primary">epsL_2</name>
    <name evidence="3" type="ORF">PS685_03499</name>
</gene>
<dbReference type="PANTHER" id="PTHR30576">
    <property type="entry name" value="COLANIC BIOSYNTHESIS UDP-GLUCOSE LIPID CARRIER TRANSFERASE"/>
    <property type="match status" value="1"/>
</dbReference>
<name>A0A5E6Z2U3_PSEFL</name>
<evidence type="ECO:0000256" key="1">
    <source>
        <dbReference type="ARBA" id="ARBA00006464"/>
    </source>
</evidence>
<protein>
    <submittedName>
        <fullName evidence="3">Putative sugar transferase EpsL</fullName>
        <ecNumber evidence="3">2.-.-.-</ecNumber>
    </submittedName>
</protein>
<dbReference type="Proteomes" id="UP000326437">
    <property type="component" value="Unassembled WGS sequence"/>
</dbReference>
<dbReference type="EMBL" id="CABVHO010000049">
    <property type="protein sequence ID" value="VVN60698.1"/>
    <property type="molecule type" value="Genomic_DNA"/>
</dbReference>
<proteinExistence type="inferred from homology"/>
<dbReference type="PANTHER" id="PTHR30576:SF8">
    <property type="entry name" value="UNDECAPRENYL-PHOSPHATE GALACTOSE PHOSPHOTRANSFERASE"/>
    <property type="match status" value="1"/>
</dbReference>
<feature type="domain" description="Bacterial sugar transferase" evidence="2">
    <location>
        <begin position="1"/>
        <end position="102"/>
    </location>
</feature>
<evidence type="ECO:0000313" key="4">
    <source>
        <dbReference type="Proteomes" id="UP000326437"/>
    </source>
</evidence>
<sequence>MTDFGRILRSTSLDELPELLNVLKGDMSLIGPRPLLMQYLPLYSAEQNRRHVVRSGINGWAQINGRHALSWVEKFKLDTWYAGNQSLLLDIKMLFLAVNKVLVREGITQDNNVTMEAFTETMVSQRKISSNKER</sequence>
<evidence type="ECO:0000259" key="2">
    <source>
        <dbReference type="Pfam" id="PF02397"/>
    </source>
</evidence>
<reference evidence="3 4" key="1">
    <citation type="submission" date="2019-09" db="EMBL/GenBank/DDBJ databases">
        <authorList>
            <person name="Chandra G."/>
            <person name="Truman W A."/>
        </authorList>
    </citation>
    <scope>NUCLEOTIDE SEQUENCE [LARGE SCALE GENOMIC DNA]</scope>
    <source>
        <strain evidence="3">PS685</strain>
    </source>
</reference>
<dbReference type="InterPro" id="IPR003362">
    <property type="entry name" value="Bact_transf"/>
</dbReference>
<comment type="similarity">
    <text evidence="1">Belongs to the bacterial sugar transferase family.</text>
</comment>
<accession>A0A5E6Z2U3</accession>
<keyword evidence="3" id="KW-0808">Transferase</keyword>
<dbReference type="AlphaFoldDB" id="A0A5E6Z2U3"/>